<dbReference type="STRING" id="421072.SAMN04488097_0847"/>
<feature type="chain" id="PRO_5001787016" evidence="1">
    <location>
        <begin position="23"/>
        <end position="169"/>
    </location>
</feature>
<gene>
    <name evidence="2" type="ORF">IO89_14705</name>
</gene>
<reference evidence="2 3" key="1">
    <citation type="submission" date="2014-07" db="EMBL/GenBank/DDBJ databases">
        <title>Epilithonimonas lactis LMG 22401 Genome.</title>
        <authorList>
            <person name="Pipes S.E."/>
            <person name="Stropko S.J."/>
        </authorList>
    </citation>
    <scope>NUCLEOTIDE SEQUENCE [LARGE SCALE GENOMIC DNA]</scope>
    <source>
        <strain evidence="2 3">LMG 24401</strain>
    </source>
</reference>
<dbReference type="eggNOG" id="ENOG503380D">
    <property type="taxonomic scope" value="Bacteria"/>
</dbReference>
<dbReference type="RefSeq" id="WP_034977487.1">
    <property type="nucleotide sequence ID" value="NZ_FOFI01000001.1"/>
</dbReference>
<name>A0A085BG30_9FLAO</name>
<evidence type="ECO:0000313" key="2">
    <source>
        <dbReference type="EMBL" id="KFC21425.1"/>
    </source>
</evidence>
<keyword evidence="3" id="KW-1185">Reference proteome</keyword>
<dbReference type="AlphaFoldDB" id="A0A085BG30"/>
<comment type="caution">
    <text evidence="2">The sequence shown here is derived from an EMBL/GenBank/DDBJ whole genome shotgun (WGS) entry which is preliminary data.</text>
</comment>
<evidence type="ECO:0000256" key="1">
    <source>
        <dbReference type="SAM" id="SignalP"/>
    </source>
</evidence>
<protein>
    <submittedName>
        <fullName evidence="2">Uncharacterized protein</fullName>
    </submittedName>
</protein>
<feature type="signal peptide" evidence="1">
    <location>
        <begin position="1"/>
        <end position="22"/>
    </location>
</feature>
<accession>A0A085BG30</accession>
<dbReference type="OrthoDB" id="705292at2"/>
<proteinExistence type="predicted"/>
<keyword evidence="1" id="KW-0732">Signal</keyword>
<evidence type="ECO:0000313" key="3">
    <source>
        <dbReference type="Proteomes" id="UP000028623"/>
    </source>
</evidence>
<sequence length="169" mass="17924">MKNLIKIIAQLSLIMIAGVFQAQVSIGKPSVEGSSILDFAASTTQGIILPATTGFPASPTNGTFIFNRSDAKIYTYEKSAWLALTEGNGNASSIINNPSADVGNGVIMGAATSSATGVLVLESSNLALTLPKVFQPHLNVKSPYPGMMCYDTDSNTVAFYDGAYWNYWK</sequence>
<dbReference type="Proteomes" id="UP000028623">
    <property type="component" value="Unassembled WGS sequence"/>
</dbReference>
<organism evidence="2 3">
    <name type="scientific">Epilithonimonas lactis</name>
    <dbReference type="NCBI Taxonomy" id="421072"/>
    <lineage>
        <taxon>Bacteria</taxon>
        <taxon>Pseudomonadati</taxon>
        <taxon>Bacteroidota</taxon>
        <taxon>Flavobacteriia</taxon>
        <taxon>Flavobacteriales</taxon>
        <taxon>Weeksellaceae</taxon>
        <taxon>Chryseobacterium group</taxon>
        <taxon>Epilithonimonas</taxon>
    </lineage>
</organism>
<dbReference type="EMBL" id="JPLY01000004">
    <property type="protein sequence ID" value="KFC21425.1"/>
    <property type="molecule type" value="Genomic_DNA"/>
</dbReference>